<keyword evidence="1" id="KW-0813">Transport</keyword>
<reference evidence="6" key="2">
    <citation type="journal article" date="2024" name="Plant">
        <title>Genomic evolution and insights into agronomic trait innovations of Sesamum species.</title>
        <authorList>
            <person name="Miao H."/>
            <person name="Wang L."/>
            <person name="Qu L."/>
            <person name="Liu H."/>
            <person name="Sun Y."/>
            <person name="Le M."/>
            <person name="Wang Q."/>
            <person name="Wei S."/>
            <person name="Zheng Y."/>
            <person name="Lin W."/>
            <person name="Duan Y."/>
            <person name="Cao H."/>
            <person name="Xiong S."/>
            <person name="Wang X."/>
            <person name="Wei L."/>
            <person name="Li C."/>
            <person name="Ma Q."/>
            <person name="Ju M."/>
            <person name="Zhao R."/>
            <person name="Li G."/>
            <person name="Mu C."/>
            <person name="Tian Q."/>
            <person name="Mei H."/>
            <person name="Zhang T."/>
            <person name="Gao T."/>
            <person name="Zhang H."/>
        </authorList>
    </citation>
    <scope>NUCLEOTIDE SEQUENCE</scope>
    <source>
        <strain evidence="6">K16</strain>
    </source>
</reference>
<feature type="domain" description="Agenet" evidence="5">
    <location>
        <begin position="113"/>
        <end position="170"/>
    </location>
</feature>
<evidence type="ECO:0000256" key="1">
    <source>
        <dbReference type="ARBA" id="ARBA00022448"/>
    </source>
</evidence>
<name>A0AAE2C2Q4_9LAMI</name>
<evidence type="ECO:0000313" key="7">
    <source>
        <dbReference type="Proteomes" id="UP001289374"/>
    </source>
</evidence>
<accession>A0AAE2C2Q4</accession>
<protein>
    <submittedName>
        <fullName evidence="6">DUF724 domain-containing protein 5</fullName>
    </submittedName>
</protein>
<dbReference type="Proteomes" id="UP001289374">
    <property type="component" value="Unassembled WGS sequence"/>
</dbReference>
<feature type="domain" description="Agenet" evidence="5">
    <location>
        <begin position="184"/>
        <end position="252"/>
    </location>
</feature>
<dbReference type="Pfam" id="PF05266">
    <property type="entry name" value="DUF724"/>
    <property type="match status" value="1"/>
</dbReference>
<feature type="domain" description="Agenet" evidence="5">
    <location>
        <begin position="254"/>
        <end position="310"/>
    </location>
</feature>
<feature type="domain" description="Agenet" evidence="5">
    <location>
        <begin position="35"/>
        <end position="110"/>
    </location>
</feature>
<dbReference type="PANTHER" id="PTHR31917:SF147">
    <property type="entry name" value="AGENET DOMAIN-CONTAINING PROTEIN"/>
    <property type="match status" value="1"/>
</dbReference>
<sequence>MGGAAKHPQLLKPRSPQISSPHHPHNRRRTSRHHHHFPQGSLVEVRTDEEDFKGVFFSATVLPPPKKCSKKKPEKLYVEYNDLLADEGGSERLREYVDISFVRPPPPLQEIVKCFEPDDVVDAFYKDGWWTGVVTRVVEGGQSFVVTFQYPPDELEFRLAELRVHWDWVNGSWVRPGKQNIAGSMFDVGRNVEVSFDREDCRDAWFPATIQEDLGNGAFVVEYCSEDTDNNVQALKVTIDSLHLRPCPPLLKEKNFDLLEKVDAFFSFGWWSGVITKELENSRYVVFFKQMKRDKEFYLSELRPHMEWKDGKWFTSSQGALSQPLTKLEEGNVLGSSQQVTHDRSIEEMSVSVSPVSVNYKASSARQTATGDRSSDHPSWGRRLRRKQRNIDATEKFVEAVNLTSSYDYEPKSQLESLELNVEGKDPDALGNTTPVQNERVKDEAERPVIIGLPCTEMGSSEFGRKGKRGCRSNSKAIMSPGNDQMQQPNDSTILKMKDSRQLEAVEFSERRKRGRPRKLQIESMRTSVAENGAVGSDDVYRKDDDPHRVLEVEVMEVTLCSQEKRVFNNDELTNGRSGPKSKEGNIMKRTFAKMHNEKVVKDSITVQDNRSLKRGRRRVRGEKIALQVQESDSQDSFDSSGGKMMEVNCTVEVNKVICESPSNELDDEPLSKWIEGMHSSSFIDGSKPSPMSAMVECIENGKKQRDNIALEEDSEKQPEIGEGASLSVDEGSIVPCEQQSLPFVKNTVLWKTIESMEVFQRIPQRPHFKPLENFRESSREGLAIGYMVTFSSVVEKTSRLQVSDPKSITDDILETLADLERQGFDVRTVRERVAELLSVKDKQEKLVDEVDKLNNQILEHNREKSRIDEEIREINEHIGKLQKKLSLAESAKEKEDDEIASLLSRLKETEESINKVGRDFEGIAASRL</sequence>
<comment type="caution">
    <text evidence="6">The sequence shown here is derived from an EMBL/GenBank/DDBJ whole genome shotgun (WGS) entry which is preliminary data.</text>
</comment>
<keyword evidence="3" id="KW-0175">Coiled coil</keyword>
<feature type="region of interest" description="Disordered" evidence="4">
    <location>
        <begin position="424"/>
        <end position="443"/>
    </location>
</feature>
<keyword evidence="2" id="KW-0341">Growth regulation</keyword>
<gene>
    <name evidence="6" type="ORF">Sango_0271700</name>
</gene>
<dbReference type="PANTHER" id="PTHR31917">
    <property type="entry name" value="AGENET DOMAIN-CONTAINING PROTEIN-RELATED"/>
    <property type="match status" value="1"/>
</dbReference>
<evidence type="ECO:0000259" key="5">
    <source>
        <dbReference type="SMART" id="SM00743"/>
    </source>
</evidence>
<dbReference type="CDD" id="cd20405">
    <property type="entry name" value="Tudor_Agenet_AtDUF_rpt1_3"/>
    <property type="match status" value="2"/>
</dbReference>
<feature type="compositionally biased region" description="Basic residues" evidence="4">
    <location>
        <begin position="22"/>
        <end position="37"/>
    </location>
</feature>
<organism evidence="6 7">
    <name type="scientific">Sesamum angolense</name>
    <dbReference type="NCBI Taxonomy" id="2727404"/>
    <lineage>
        <taxon>Eukaryota</taxon>
        <taxon>Viridiplantae</taxon>
        <taxon>Streptophyta</taxon>
        <taxon>Embryophyta</taxon>
        <taxon>Tracheophyta</taxon>
        <taxon>Spermatophyta</taxon>
        <taxon>Magnoliopsida</taxon>
        <taxon>eudicotyledons</taxon>
        <taxon>Gunneridae</taxon>
        <taxon>Pentapetalae</taxon>
        <taxon>asterids</taxon>
        <taxon>lamiids</taxon>
        <taxon>Lamiales</taxon>
        <taxon>Pedaliaceae</taxon>
        <taxon>Sesamum</taxon>
    </lineage>
</organism>
<feature type="compositionally biased region" description="Polar residues" evidence="4">
    <location>
        <begin position="362"/>
        <end position="372"/>
    </location>
</feature>
<dbReference type="InterPro" id="IPR008395">
    <property type="entry name" value="Agenet-like_dom"/>
</dbReference>
<feature type="coiled-coil region" evidence="3">
    <location>
        <begin position="837"/>
        <end position="913"/>
    </location>
</feature>
<feature type="region of interest" description="Disordered" evidence="4">
    <location>
        <begin position="1"/>
        <end position="42"/>
    </location>
</feature>
<dbReference type="Pfam" id="PF05641">
    <property type="entry name" value="Agenet"/>
    <property type="match status" value="2"/>
</dbReference>
<keyword evidence="7" id="KW-1185">Reference proteome</keyword>
<dbReference type="EMBL" id="JACGWL010000002">
    <property type="protein sequence ID" value="KAK4406907.1"/>
    <property type="molecule type" value="Genomic_DNA"/>
</dbReference>
<proteinExistence type="predicted"/>
<dbReference type="AlphaFoldDB" id="A0AAE2C2Q4"/>
<evidence type="ECO:0000256" key="3">
    <source>
        <dbReference type="SAM" id="Coils"/>
    </source>
</evidence>
<dbReference type="InterPro" id="IPR014002">
    <property type="entry name" value="Agenet_dom_plant"/>
</dbReference>
<feature type="region of interest" description="Disordered" evidence="4">
    <location>
        <begin position="362"/>
        <end position="383"/>
    </location>
</feature>
<dbReference type="SMART" id="SM00743">
    <property type="entry name" value="Agenet"/>
    <property type="match status" value="4"/>
</dbReference>
<feature type="compositionally biased region" description="Polar residues" evidence="4">
    <location>
        <begin position="472"/>
        <end position="490"/>
    </location>
</feature>
<dbReference type="InterPro" id="IPR007930">
    <property type="entry name" value="DUF724"/>
</dbReference>
<dbReference type="CDD" id="cd20406">
    <property type="entry name" value="Tudor_Agenet_AtDUF_rpt2_4"/>
    <property type="match status" value="2"/>
</dbReference>
<evidence type="ECO:0000256" key="2">
    <source>
        <dbReference type="ARBA" id="ARBA00022604"/>
    </source>
</evidence>
<feature type="region of interest" description="Disordered" evidence="4">
    <location>
        <begin position="461"/>
        <end position="490"/>
    </location>
</feature>
<evidence type="ECO:0000256" key="4">
    <source>
        <dbReference type="SAM" id="MobiDB-lite"/>
    </source>
</evidence>
<reference evidence="6" key="1">
    <citation type="submission" date="2020-06" db="EMBL/GenBank/DDBJ databases">
        <authorList>
            <person name="Li T."/>
            <person name="Hu X."/>
            <person name="Zhang T."/>
            <person name="Song X."/>
            <person name="Zhang H."/>
            <person name="Dai N."/>
            <person name="Sheng W."/>
            <person name="Hou X."/>
            <person name="Wei L."/>
        </authorList>
    </citation>
    <scope>NUCLEOTIDE SEQUENCE</scope>
    <source>
        <strain evidence="6">K16</strain>
        <tissue evidence="6">Leaf</tissue>
    </source>
</reference>
<evidence type="ECO:0000313" key="6">
    <source>
        <dbReference type="EMBL" id="KAK4406907.1"/>
    </source>
</evidence>